<feature type="domain" description="Succinylglutamate desuccinylase/Aspartoacylase catalytic" evidence="6">
    <location>
        <begin position="15"/>
        <end position="195"/>
    </location>
</feature>
<evidence type="ECO:0000259" key="6">
    <source>
        <dbReference type="Pfam" id="PF24827"/>
    </source>
</evidence>
<dbReference type="GO" id="GO:0016788">
    <property type="term" value="F:hydrolase activity, acting on ester bonds"/>
    <property type="evidence" value="ECO:0007669"/>
    <property type="project" value="InterPro"/>
</dbReference>
<keyword evidence="5" id="KW-0862">Zinc</keyword>
<dbReference type="InterPro" id="IPR055438">
    <property type="entry name" value="AstE_AspA_cat"/>
</dbReference>
<dbReference type="EMBL" id="WTYZ01000001">
    <property type="protein sequence ID" value="MXO84262.1"/>
    <property type="molecule type" value="Genomic_DNA"/>
</dbReference>
<sequence length="314" mass="33959">MEVSMRVRVIHGKKPGPVIFVSGSIHGDEIIGVEVVRRLLKSVSAKRLAGTLLCIPIVNAYGFVAHQRYLPDRRDLNRCFPGNAKGSLASQLAHCFTTEIIARSSIGVDIHTAGLHRENLPQVRISENRSKAEELAPIFGAPAIIVSKLREGSLRQTAADHDCDVLLVEAGEALRFDELGIRVAVQGILRVMHHLDMGVKLPRKAGATSVRSRRSTWVRAPEGGMFRATKASGAFVEKGEAVGYLADPFGDLDIAVEAPIAGIIIGRSNLPVVNQGDALMHVAEVERPGTAEDRLSDIEEAVFADGLFDEDEIV</sequence>
<reference evidence="7 8" key="1">
    <citation type="submission" date="2019-12" db="EMBL/GenBank/DDBJ databases">
        <title>Genomic-based taxomic classification of the family Erythrobacteraceae.</title>
        <authorList>
            <person name="Xu L."/>
        </authorList>
    </citation>
    <scope>NUCLEOTIDE SEQUENCE [LARGE SCALE GENOMIC DNA]</scope>
    <source>
        <strain evidence="7 8">KCTC 42006</strain>
    </source>
</reference>
<dbReference type="GO" id="GO:0016811">
    <property type="term" value="F:hydrolase activity, acting on carbon-nitrogen (but not peptide) bonds, in linear amides"/>
    <property type="evidence" value="ECO:0007669"/>
    <property type="project" value="InterPro"/>
</dbReference>
<comment type="caution">
    <text evidence="7">The sequence shown here is derived from an EMBL/GenBank/DDBJ whole genome shotgun (WGS) entry which is preliminary data.</text>
</comment>
<evidence type="ECO:0000256" key="4">
    <source>
        <dbReference type="ARBA" id="ARBA00022801"/>
    </source>
</evidence>
<dbReference type="PROSITE" id="PS00132">
    <property type="entry name" value="CARBOXYPEPT_ZN_1"/>
    <property type="match status" value="1"/>
</dbReference>
<dbReference type="PANTHER" id="PTHR37326">
    <property type="entry name" value="BLL3975 PROTEIN"/>
    <property type="match status" value="1"/>
</dbReference>
<evidence type="ECO:0000256" key="2">
    <source>
        <dbReference type="ARBA" id="ARBA00005988"/>
    </source>
</evidence>
<dbReference type="PANTHER" id="PTHR37326:SF2">
    <property type="entry name" value="SUCCINYLGLUTAMATE DESUCCINYLASE_ASPARTOACYLASE FAMILY PROTEIN"/>
    <property type="match status" value="1"/>
</dbReference>
<dbReference type="AlphaFoldDB" id="A0A844ZAD4"/>
<name>A0A844ZAD4_9SPHN</name>
<comment type="cofactor">
    <cofactor evidence="1">
        <name>Zn(2+)</name>
        <dbReference type="ChEBI" id="CHEBI:29105"/>
    </cofactor>
</comment>
<organism evidence="7 8">
    <name type="scientific">Pontixanthobacter aestiaquae</name>
    <dbReference type="NCBI Taxonomy" id="1509367"/>
    <lineage>
        <taxon>Bacteria</taxon>
        <taxon>Pseudomonadati</taxon>
        <taxon>Pseudomonadota</taxon>
        <taxon>Alphaproteobacteria</taxon>
        <taxon>Sphingomonadales</taxon>
        <taxon>Erythrobacteraceae</taxon>
        <taxon>Pontixanthobacter</taxon>
    </lineage>
</organism>
<evidence type="ECO:0000256" key="5">
    <source>
        <dbReference type="ARBA" id="ARBA00022833"/>
    </source>
</evidence>
<dbReference type="InterPro" id="IPR053138">
    <property type="entry name" value="N-alpha-Ac-DABA_deacetylase"/>
</dbReference>
<keyword evidence="4" id="KW-0378">Hydrolase</keyword>
<dbReference type="InterPro" id="IPR057246">
    <property type="entry name" value="CARBOXYPEPT_ZN_1"/>
</dbReference>
<accession>A0A844ZAD4</accession>
<dbReference type="OrthoDB" id="9782876at2"/>
<dbReference type="Gene3D" id="3.40.630.10">
    <property type="entry name" value="Zn peptidases"/>
    <property type="match status" value="1"/>
</dbReference>
<dbReference type="GO" id="GO:0046872">
    <property type="term" value="F:metal ion binding"/>
    <property type="evidence" value="ECO:0007669"/>
    <property type="project" value="UniProtKB-KW"/>
</dbReference>
<keyword evidence="3" id="KW-0479">Metal-binding</keyword>
<evidence type="ECO:0000313" key="8">
    <source>
        <dbReference type="Proteomes" id="UP000460290"/>
    </source>
</evidence>
<evidence type="ECO:0000313" key="7">
    <source>
        <dbReference type="EMBL" id="MXO84262.1"/>
    </source>
</evidence>
<evidence type="ECO:0000256" key="1">
    <source>
        <dbReference type="ARBA" id="ARBA00001947"/>
    </source>
</evidence>
<dbReference type="SUPFAM" id="SSF53187">
    <property type="entry name" value="Zn-dependent exopeptidases"/>
    <property type="match status" value="1"/>
</dbReference>
<dbReference type="PIRSF" id="PIRSF039012">
    <property type="entry name" value="ASP"/>
    <property type="match status" value="1"/>
</dbReference>
<dbReference type="CDD" id="cd06251">
    <property type="entry name" value="M14_ASTE_ASPA-like"/>
    <property type="match status" value="1"/>
</dbReference>
<protein>
    <submittedName>
        <fullName evidence="7">Succinylglutamate desuccinylase</fullName>
    </submittedName>
</protein>
<dbReference type="Pfam" id="PF24827">
    <property type="entry name" value="AstE_AspA_cat"/>
    <property type="match status" value="1"/>
</dbReference>
<gene>
    <name evidence="7" type="ORF">GRI35_12870</name>
</gene>
<dbReference type="InterPro" id="IPR043795">
    <property type="entry name" value="N-alpha-Ac-DABA-like"/>
</dbReference>
<comment type="similarity">
    <text evidence="2">Belongs to the peptidase M14 family.</text>
</comment>
<keyword evidence="8" id="KW-1185">Reference proteome</keyword>
<evidence type="ECO:0000256" key="3">
    <source>
        <dbReference type="ARBA" id="ARBA00022723"/>
    </source>
</evidence>
<proteinExistence type="inferred from homology"/>
<dbReference type="Proteomes" id="UP000460290">
    <property type="component" value="Unassembled WGS sequence"/>
</dbReference>